<accession>A0ABY8WK85</accession>
<evidence type="ECO:0000313" key="2">
    <source>
        <dbReference type="Proteomes" id="UP001240150"/>
    </source>
</evidence>
<protein>
    <recommendedName>
        <fullName evidence="3">Lipoprotein</fullName>
    </recommendedName>
</protein>
<dbReference type="RefSeq" id="WP_284919276.1">
    <property type="nucleotide sequence ID" value="NZ_CP126980.1"/>
</dbReference>
<dbReference type="Proteomes" id="UP001240150">
    <property type="component" value="Chromosome"/>
</dbReference>
<dbReference type="EMBL" id="CP126980">
    <property type="protein sequence ID" value="WIM97882.1"/>
    <property type="molecule type" value="Genomic_DNA"/>
</dbReference>
<dbReference type="PROSITE" id="PS51257">
    <property type="entry name" value="PROKAR_LIPOPROTEIN"/>
    <property type="match status" value="1"/>
</dbReference>
<name>A0ABY8WK85_9ACTN</name>
<gene>
    <name evidence="1" type="ORF">ACTOB_001439</name>
</gene>
<reference evidence="1 2" key="1">
    <citation type="submission" date="2023-06" db="EMBL/GenBank/DDBJ databases">
        <authorList>
            <person name="Yushchuk O."/>
            <person name="Binda E."/>
            <person name="Ruckert-Reed C."/>
            <person name="Fedorenko V."/>
            <person name="Kalinowski J."/>
            <person name="Marinelli F."/>
        </authorList>
    </citation>
    <scope>NUCLEOTIDE SEQUENCE [LARGE SCALE GENOMIC DNA]</scope>
    <source>
        <strain evidence="1 2">NRRL 3884</strain>
    </source>
</reference>
<proteinExistence type="predicted"/>
<sequence>MKRFLAGTLAGVTALTLTVGCANQLQKLEPKLEIQKAAENLAAGGKAGFTLKAGGSVDDLIALAKKESGAGEGAFTDEDADMLRKLYNSSFTVAWDKAGDGVADDKALINAVIDGVTGLEIRVVDQVTYVKAPVSQLATKFGASAADVAAMRKDVGAAVPGVDALIDGGWVSVATADLTKLGQGAAGVAPSTSPEQSEKIAAELKAGAQSLIESAQVVRDDKDKTHLIVTTSTVKAYEQGKRLIESMAKIGGESAAGLLDKSLGSELDKPPADKPIVLDLWIDNGTFQAFEINLLQFAEGSTGRATLRVEVAGGADIAAPGDATKLDVAKIFEAFGAGAAGQGPANLGGGGAETWAQVLGSQAVLLAVAEGGKPAAHLSEAADKLTLPGVTVKVVRRGVAQVTADGSVACVTVPATSSGKPKVVAHAC</sequence>
<evidence type="ECO:0008006" key="3">
    <source>
        <dbReference type="Google" id="ProtNLM"/>
    </source>
</evidence>
<evidence type="ECO:0000313" key="1">
    <source>
        <dbReference type="EMBL" id="WIM97882.1"/>
    </source>
</evidence>
<organism evidence="1 2">
    <name type="scientific">Actinoplanes oblitus</name>
    <dbReference type="NCBI Taxonomy" id="3040509"/>
    <lineage>
        <taxon>Bacteria</taxon>
        <taxon>Bacillati</taxon>
        <taxon>Actinomycetota</taxon>
        <taxon>Actinomycetes</taxon>
        <taxon>Micromonosporales</taxon>
        <taxon>Micromonosporaceae</taxon>
        <taxon>Actinoplanes</taxon>
    </lineage>
</organism>
<keyword evidence="2" id="KW-1185">Reference proteome</keyword>